<evidence type="ECO:0000256" key="2">
    <source>
        <dbReference type="ARBA" id="ARBA00022679"/>
    </source>
</evidence>
<keyword evidence="3 6" id="KW-0547">Nucleotide-binding</keyword>
<organism evidence="8 9">
    <name type="scientific">Hibiscus sabdariffa</name>
    <name type="common">roselle</name>
    <dbReference type="NCBI Taxonomy" id="183260"/>
    <lineage>
        <taxon>Eukaryota</taxon>
        <taxon>Viridiplantae</taxon>
        <taxon>Streptophyta</taxon>
        <taxon>Embryophyta</taxon>
        <taxon>Tracheophyta</taxon>
        <taxon>Spermatophyta</taxon>
        <taxon>Magnoliopsida</taxon>
        <taxon>eudicotyledons</taxon>
        <taxon>Gunneridae</taxon>
        <taxon>Pentapetalae</taxon>
        <taxon>rosids</taxon>
        <taxon>malvids</taxon>
        <taxon>Malvales</taxon>
        <taxon>Malvaceae</taxon>
        <taxon>Malvoideae</taxon>
        <taxon>Hibiscus</taxon>
    </lineage>
</organism>
<dbReference type="InterPro" id="IPR000719">
    <property type="entry name" value="Prot_kinase_dom"/>
</dbReference>
<evidence type="ECO:0000256" key="4">
    <source>
        <dbReference type="ARBA" id="ARBA00022777"/>
    </source>
</evidence>
<dbReference type="InterPro" id="IPR011009">
    <property type="entry name" value="Kinase-like_dom_sf"/>
</dbReference>
<keyword evidence="1" id="KW-0723">Serine/threonine-protein kinase</keyword>
<feature type="domain" description="Protein kinase" evidence="7">
    <location>
        <begin position="39"/>
        <end position="126"/>
    </location>
</feature>
<dbReference type="EMBL" id="JBBPBN010000007">
    <property type="protein sequence ID" value="KAK9033844.1"/>
    <property type="molecule type" value="Genomic_DNA"/>
</dbReference>
<dbReference type="Gene3D" id="3.30.200.20">
    <property type="entry name" value="Phosphorylase Kinase, domain 1"/>
    <property type="match status" value="1"/>
</dbReference>
<evidence type="ECO:0000256" key="6">
    <source>
        <dbReference type="PROSITE-ProRule" id="PRU10141"/>
    </source>
</evidence>
<gene>
    <name evidence="8" type="ORF">V6N11_050028</name>
</gene>
<dbReference type="PROSITE" id="PS50011">
    <property type="entry name" value="PROTEIN_KINASE_DOM"/>
    <property type="match status" value="1"/>
</dbReference>
<keyword evidence="9" id="KW-1185">Reference proteome</keyword>
<feature type="binding site" evidence="6">
    <location>
        <position position="68"/>
    </location>
    <ligand>
        <name>ATP</name>
        <dbReference type="ChEBI" id="CHEBI:30616"/>
    </ligand>
</feature>
<evidence type="ECO:0000256" key="3">
    <source>
        <dbReference type="ARBA" id="ARBA00022741"/>
    </source>
</evidence>
<evidence type="ECO:0000313" key="9">
    <source>
        <dbReference type="Proteomes" id="UP001396334"/>
    </source>
</evidence>
<keyword evidence="4" id="KW-0418">Kinase</keyword>
<protein>
    <recommendedName>
        <fullName evidence="7">Protein kinase domain-containing protein</fullName>
    </recommendedName>
</protein>
<dbReference type="SUPFAM" id="SSF56112">
    <property type="entry name" value="Protein kinase-like (PK-like)"/>
    <property type="match status" value="1"/>
</dbReference>
<keyword evidence="2" id="KW-0808">Transferase</keyword>
<evidence type="ECO:0000313" key="8">
    <source>
        <dbReference type="EMBL" id="KAK9033844.1"/>
    </source>
</evidence>
<name>A0ABR2T9C0_9ROSI</name>
<sequence length="126" mass="14381">MRELDWRKKSKREVEDNHSYITTGESSDLLSENTLFGKYEIEKLLGCGAFAKVYHVRNVRMGQSVAIKAVSKKKVLKGGFEEHVKREIAICAGCATPSLRSSRFWLRKPRFISSWNSPKVGSCSRR</sequence>
<keyword evidence="5 6" id="KW-0067">ATP-binding</keyword>
<comment type="caution">
    <text evidence="8">The sequence shown here is derived from an EMBL/GenBank/DDBJ whole genome shotgun (WGS) entry which is preliminary data.</text>
</comment>
<accession>A0ABR2T9C0</accession>
<dbReference type="PANTHER" id="PTHR43895:SF160">
    <property type="entry name" value="CBL-INTERACTING SERINE_THREONINE-PROTEIN KINASE 14"/>
    <property type="match status" value="1"/>
</dbReference>
<evidence type="ECO:0000256" key="5">
    <source>
        <dbReference type="ARBA" id="ARBA00022840"/>
    </source>
</evidence>
<dbReference type="Proteomes" id="UP001396334">
    <property type="component" value="Unassembled WGS sequence"/>
</dbReference>
<evidence type="ECO:0000259" key="7">
    <source>
        <dbReference type="PROSITE" id="PS50011"/>
    </source>
</evidence>
<evidence type="ECO:0000256" key="1">
    <source>
        <dbReference type="ARBA" id="ARBA00022527"/>
    </source>
</evidence>
<dbReference type="InterPro" id="IPR017441">
    <property type="entry name" value="Protein_kinase_ATP_BS"/>
</dbReference>
<dbReference type="PANTHER" id="PTHR43895">
    <property type="entry name" value="CALCIUM/CALMODULIN-DEPENDENT PROTEIN KINASE KINASE-RELATED"/>
    <property type="match status" value="1"/>
</dbReference>
<proteinExistence type="predicted"/>
<reference evidence="8 9" key="1">
    <citation type="journal article" date="2024" name="G3 (Bethesda)">
        <title>Genome assembly of Hibiscus sabdariffa L. provides insights into metabolisms of medicinal natural products.</title>
        <authorList>
            <person name="Kim T."/>
        </authorList>
    </citation>
    <scope>NUCLEOTIDE SEQUENCE [LARGE SCALE GENOMIC DNA]</scope>
    <source>
        <strain evidence="8">TK-2024</strain>
        <tissue evidence="8">Old leaves</tissue>
    </source>
</reference>
<dbReference type="PROSITE" id="PS00107">
    <property type="entry name" value="PROTEIN_KINASE_ATP"/>
    <property type="match status" value="1"/>
</dbReference>